<comment type="caution">
    <text evidence="3">The sequence shown here is derived from an EMBL/GenBank/DDBJ whole genome shotgun (WGS) entry which is preliminary data.</text>
</comment>
<reference evidence="3" key="1">
    <citation type="submission" date="2021-01" db="EMBL/GenBank/DDBJ databases">
        <title>Whole genome shotgun sequence of Dactylosporangium siamense NBRC 106093.</title>
        <authorList>
            <person name="Komaki H."/>
            <person name="Tamura T."/>
        </authorList>
    </citation>
    <scope>NUCLEOTIDE SEQUENCE</scope>
    <source>
        <strain evidence="3">NBRC 106093</strain>
    </source>
</reference>
<dbReference type="Proteomes" id="UP000660611">
    <property type="component" value="Unassembled WGS sequence"/>
</dbReference>
<evidence type="ECO:0000313" key="3">
    <source>
        <dbReference type="EMBL" id="GIG49816.1"/>
    </source>
</evidence>
<sequence>MCHDPAVRLSKVWLAFGVTGALAVAAATVSATEVSLRCAAVAFVVLAWQAAAGARSAPRRLRWLLAAGCVLFAAVPVVQLAAIADRPADAGWFGYGPPDTAALTALLDAARRAVRWEQVSAGVRLGAVVLLAGAVHRLPRVHRRGRAVATVAGAVVLGVGIVADRWTGIDLDRLVPALRGTWPGLLAAAAGIAALVLAGRRADRRGLVVAGAALVAVGAAVTQSDLTGSWLSAAALADTICGTTQPAIMVSTATDSAAGASLDLEPALMTAVLLAGPALLVAGVPRAATPPEGGEAAPPESGEAAPPEGGEAAPPESGGAEPQDG</sequence>
<protein>
    <submittedName>
        <fullName evidence="3">Uncharacterized protein</fullName>
    </submittedName>
</protein>
<proteinExistence type="predicted"/>
<dbReference type="EMBL" id="BONQ01000125">
    <property type="protein sequence ID" value="GIG49816.1"/>
    <property type="molecule type" value="Genomic_DNA"/>
</dbReference>
<feature type="transmembrane region" description="Helical" evidence="2">
    <location>
        <begin position="116"/>
        <end position="135"/>
    </location>
</feature>
<keyword evidence="4" id="KW-1185">Reference proteome</keyword>
<organism evidence="3 4">
    <name type="scientific">Dactylosporangium siamense</name>
    <dbReference type="NCBI Taxonomy" id="685454"/>
    <lineage>
        <taxon>Bacteria</taxon>
        <taxon>Bacillati</taxon>
        <taxon>Actinomycetota</taxon>
        <taxon>Actinomycetes</taxon>
        <taxon>Micromonosporales</taxon>
        <taxon>Micromonosporaceae</taxon>
        <taxon>Dactylosporangium</taxon>
    </lineage>
</organism>
<evidence type="ECO:0000313" key="4">
    <source>
        <dbReference type="Proteomes" id="UP000660611"/>
    </source>
</evidence>
<feature type="transmembrane region" description="Helical" evidence="2">
    <location>
        <begin position="63"/>
        <end position="84"/>
    </location>
</feature>
<feature type="transmembrane region" description="Helical" evidence="2">
    <location>
        <begin position="147"/>
        <end position="168"/>
    </location>
</feature>
<keyword evidence="2" id="KW-1133">Transmembrane helix</keyword>
<feature type="transmembrane region" description="Helical" evidence="2">
    <location>
        <begin position="12"/>
        <end position="28"/>
    </location>
</feature>
<feature type="region of interest" description="Disordered" evidence="1">
    <location>
        <begin position="285"/>
        <end position="325"/>
    </location>
</feature>
<feature type="transmembrane region" description="Helical" evidence="2">
    <location>
        <begin position="180"/>
        <end position="198"/>
    </location>
</feature>
<keyword evidence="2" id="KW-0472">Membrane</keyword>
<evidence type="ECO:0000256" key="2">
    <source>
        <dbReference type="SAM" id="Phobius"/>
    </source>
</evidence>
<accession>A0A919PSI5</accession>
<gene>
    <name evidence="3" type="ORF">Dsi01nite_078570</name>
</gene>
<keyword evidence="2" id="KW-0812">Transmembrane</keyword>
<evidence type="ECO:0000256" key="1">
    <source>
        <dbReference type="SAM" id="MobiDB-lite"/>
    </source>
</evidence>
<name>A0A919PSI5_9ACTN</name>
<feature type="transmembrane region" description="Helical" evidence="2">
    <location>
        <begin position="34"/>
        <end position="51"/>
    </location>
</feature>
<dbReference type="AlphaFoldDB" id="A0A919PSI5"/>